<dbReference type="GO" id="GO:0005783">
    <property type="term" value="C:endoplasmic reticulum"/>
    <property type="evidence" value="ECO:0007669"/>
    <property type="project" value="TreeGrafter"/>
</dbReference>
<dbReference type="InterPro" id="IPR039859">
    <property type="entry name" value="PFA4/ZDH16/20/ERF2-like"/>
</dbReference>
<dbReference type="EC" id="2.3.1.225" evidence="11"/>
<evidence type="ECO:0000259" key="13">
    <source>
        <dbReference type="Pfam" id="PF01529"/>
    </source>
</evidence>
<feature type="compositionally biased region" description="Basic and acidic residues" evidence="12">
    <location>
        <begin position="281"/>
        <end position="297"/>
    </location>
</feature>
<feature type="compositionally biased region" description="Polar residues" evidence="12">
    <location>
        <begin position="179"/>
        <end position="194"/>
    </location>
</feature>
<dbReference type="PANTHER" id="PTHR22883:SF43">
    <property type="entry name" value="PALMITOYLTRANSFERASE APP"/>
    <property type="match status" value="1"/>
</dbReference>
<dbReference type="EMBL" id="LFZO01000028">
    <property type="protein sequence ID" value="KXT16922.1"/>
    <property type="molecule type" value="Genomic_DNA"/>
</dbReference>
<feature type="compositionally biased region" description="Polar residues" evidence="12">
    <location>
        <begin position="238"/>
        <end position="253"/>
    </location>
</feature>
<evidence type="ECO:0000256" key="1">
    <source>
        <dbReference type="ARBA" id="ARBA00004127"/>
    </source>
</evidence>
<dbReference type="PROSITE" id="PS50216">
    <property type="entry name" value="DHHC"/>
    <property type="match status" value="1"/>
</dbReference>
<reference evidence="14 15" key="1">
    <citation type="submission" date="2015-07" db="EMBL/GenBank/DDBJ databases">
        <title>Comparative genomics of the Sigatoka disease complex on banana suggests a link between parallel evolutionary changes in Pseudocercospora fijiensis and Pseudocercospora eumusae and increased virulence on the banana host.</title>
        <authorList>
            <person name="Chang T.-C."/>
            <person name="Salvucci A."/>
            <person name="Crous P.W."/>
            <person name="Stergiopoulos I."/>
        </authorList>
    </citation>
    <scope>NUCLEOTIDE SEQUENCE [LARGE SCALE GENOMIC DNA]</scope>
    <source>
        <strain evidence="14 15">CBS 116634</strain>
    </source>
</reference>
<name>A0A139IQP8_9PEZI</name>
<keyword evidence="5 11" id="KW-0472">Membrane</keyword>
<comment type="similarity">
    <text evidence="9">Belongs to the DHHC palmitoyltransferase family. ERF2/ZDHHC9 subfamily.</text>
</comment>
<evidence type="ECO:0000256" key="5">
    <source>
        <dbReference type="ARBA" id="ARBA00023136"/>
    </source>
</evidence>
<keyword evidence="6" id="KW-0564">Palmitate</keyword>
<evidence type="ECO:0000313" key="14">
    <source>
        <dbReference type="EMBL" id="KXT16922.1"/>
    </source>
</evidence>
<dbReference type="GO" id="GO:0005794">
    <property type="term" value="C:Golgi apparatus"/>
    <property type="evidence" value="ECO:0007669"/>
    <property type="project" value="TreeGrafter"/>
</dbReference>
<accession>A0A139IQP8</accession>
<evidence type="ECO:0000256" key="7">
    <source>
        <dbReference type="ARBA" id="ARBA00023288"/>
    </source>
</evidence>
<comment type="catalytic activity">
    <reaction evidence="10 11">
        <text>L-cysteinyl-[protein] + hexadecanoyl-CoA = S-hexadecanoyl-L-cysteinyl-[protein] + CoA</text>
        <dbReference type="Rhea" id="RHEA:36683"/>
        <dbReference type="Rhea" id="RHEA-COMP:10131"/>
        <dbReference type="Rhea" id="RHEA-COMP:11032"/>
        <dbReference type="ChEBI" id="CHEBI:29950"/>
        <dbReference type="ChEBI" id="CHEBI:57287"/>
        <dbReference type="ChEBI" id="CHEBI:57379"/>
        <dbReference type="ChEBI" id="CHEBI:74151"/>
        <dbReference type="EC" id="2.3.1.225"/>
    </reaction>
</comment>
<dbReference type="AlphaFoldDB" id="A0A139IQP8"/>
<proteinExistence type="inferred from homology"/>
<dbReference type="Proteomes" id="UP000073492">
    <property type="component" value="Unassembled WGS sequence"/>
</dbReference>
<feature type="transmembrane region" description="Helical" evidence="11">
    <location>
        <begin position="518"/>
        <end position="544"/>
    </location>
</feature>
<feature type="compositionally biased region" description="Low complexity" evidence="12">
    <location>
        <begin position="90"/>
        <end position="105"/>
    </location>
</feature>
<evidence type="ECO:0000256" key="2">
    <source>
        <dbReference type="ARBA" id="ARBA00022679"/>
    </source>
</evidence>
<dbReference type="InterPro" id="IPR001594">
    <property type="entry name" value="Palmitoyltrfase_DHHC"/>
</dbReference>
<feature type="transmembrane region" description="Helical" evidence="11">
    <location>
        <begin position="383"/>
        <end position="404"/>
    </location>
</feature>
<keyword evidence="7" id="KW-0449">Lipoprotein</keyword>
<comment type="subcellular location">
    <subcellularLocation>
        <location evidence="1">Endomembrane system</location>
        <topology evidence="1">Multi-pass membrane protein</topology>
    </subcellularLocation>
</comment>
<keyword evidence="4 11" id="KW-1133">Transmembrane helix</keyword>
<evidence type="ECO:0000313" key="15">
    <source>
        <dbReference type="Proteomes" id="UP000073492"/>
    </source>
</evidence>
<evidence type="ECO:0000256" key="4">
    <source>
        <dbReference type="ARBA" id="ARBA00022989"/>
    </source>
</evidence>
<gene>
    <name evidence="14" type="ORF">AC579_4757</name>
</gene>
<feature type="compositionally biased region" description="Polar residues" evidence="12">
    <location>
        <begin position="45"/>
        <end position="67"/>
    </location>
</feature>
<feature type="domain" description="Palmitoyltransferase DHHC" evidence="13">
    <location>
        <begin position="472"/>
        <end position="601"/>
    </location>
</feature>
<feature type="transmembrane region" description="Helical" evidence="11">
    <location>
        <begin position="564"/>
        <end position="587"/>
    </location>
</feature>
<keyword evidence="2 11" id="KW-0808">Transferase</keyword>
<evidence type="ECO:0000256" key="8">
    <source>
        <dbReference type="ARBA" id="ARBA00023315"/>
    </source>
</evidence>
<dbReference type="GO" id="GO:0006612">
    <property type="term" value="P:protein targeting to membrane"/>
    <property type="evidence" value="ECO:0007669"/>
    <property type="project" value="TreeGrafter"/>
</dbReference>
<feature type="compositionally biased region" description="Polar residues" evidence="12">
    <location>
        <begin position="79"/>
        <end position="88"/>
    </location>
</feature>
<keyword evidence="15" id="KW-1185">Reference proteome</keyword>
<feature type="region of interest" description="Disordered" evidence="12">
    <location>
        <begin position="682"/>
        <end position="728"/>
    </location>
</feature>
<dbReference type="GO" id="GO:0019706">
    <property type="term" value="F:protein-cysteine S-palmitoyltransferase activity"/>
    <property type="evidence" value="ECO:0007669"/>
    <property type="project" value="UniProtKB-EC"/>
</dbReference>
<keyword evidence="8 11" id="KW-0012">Acyltransferase</keyword>
<dbReference type="Pfam" id="PF01529">
    <property type="entry name" value="DHHC"/>
    <property type="match status" value="1"/>
</dbReference>
<comment type="caution">
    <text evidence="14">The sequence shown here is derived from an EMBL/GenBank/DDBJ whole genome shotgun (WGS) entry which is preliminary data.</text>
</comment>
<evidence type="ECO:0000256" key="9">
    <source>
        <dbReference type="ARBA" id="ARBA00023463"/>
    </source>
</evidence>
<protein>
    <recommendedName>
        <fullName evidence="11">Palmitoyltransferase</fullName>
        <ecNumber evidence="11">2.3.1.225</ecNumber>
    </recommendedName>
</protein>
<feature type="transmembrane region" description="Helical" evidence="11">
    <location>
        <begin position="353"/>
        <end position="371"/>
    </location>
</feature>
<dbReference type="OrthoDB" id="9909019at2759"/>
<feature type="compositionally biased region" description="Low complexity" evidence="12">
    <location>
        <begin position="702"/>
        <end position="715"/>
    </location>
</feature>
<keyword evidence="3 11" id="KW-0812">Transmembrane</keyword>
<evidence type="ECO:0000256" key="11">
    <source>
        <dbReference type="RuleBase" id="RU079119"/>
    </source>
</evidence>
<sequence length="728" mass="79457">MASTNTTTTTTTTTHTATEQNTHSAIPTFLGTADPHPASKDGRPTTASSDATSEFDAAQQSVPSTTGPVGEPALPPSRPTSGAVSQEAWSRISSSRASMRSPPSRHTYTSLRSRDGEPGSRPSSAMGTHVPSVAAQAFFRPMSPHKLQAQRGQNVAPPASSQSNRRVASLEEDGDEESSTTMRTRRYSNASVNTAREAEQATRDGASSPPPLPTSRGISIATSSGGDGRRDAGPASVISKNSTAPLTTSQAKEQQQRFDPPPKSPRSLRGSLGFGSKHSSKRDIHERRPSGQGHEKLPSLPNSPVREKAREKPLPSQPQRRQLQRSGKNYEYFAGNMLFFVEGRCLNTRAKPLNVVTFFLTVLPAALFFAFEAPWLWHNITPAIPIVFAYVFFVALSAFVHAAFSDPGILPRNLHPHPPNLEEEKDPLAAGPPTTEWVMVKTFPSSRHEPNLEAMAEGGEAAGATTAMEVPTKYCKSCNIWRPPRAHHCRVCDACIETQDHHCVWLNNCVGRRNYRYFFAYVGFSSVMALMLIAFALTHIAVYANQNGISFGKSLTGRTEERVAFAMFIYAVLALPYPGSLFGYHLFLIARGETTREYLNSHKFMQKDRHRPFSQSSILSNWAVVLFRPRPPSYMGFKKKYDDGDLRLGYTLRHKERLEKGRLEAARSASRVDGLKKRFSVTRGAGNANGGLEMKELPPTPTANGTANGAPGGATKKNLPGGMNSTPR</sequence>
<evidence type="ECO:0000256" key="10">
    <source>
        <dbReference type="ARBA" id="ARBA00048048"/>
    </source>
</evidence>
<feature type="compositionally biased region" description="Low complexity" evidence="12">
    <location>
        <begin position="317"/>
        <end position="326"/>
    </location>
</feature>
<comment type="domain">
    <text evidence="11">The DHHC domain is required for palmitoyltransferase activity.</text>
</comment>
<dbReference type="STRING" id="113226.A0A139IQP8"/>
<organism evidence="14 15">
    <name type="scientific">Pseudocercospora musae</name>
    <dbReference type="NCBI Taxonomy" id="113226"/>
    <lineage>
        <taxon>Eukaryota</taxon>
        <taxon>Fungi</taxon>
        <taxon>Dikarya</taxon>
        <taxon>Ascomycota</taxon>
        <taxon>Pezizomycotina</taxon>
        <taxon>Dothideomycetes</taxon>
        <taxon>Dothideomycetidae</taxon>
        <taxon>Mycosphaerellales</taxon>
        <taxon>Mycosphaerellaceae</taxon>
        <taxon>Pseudocercospora</taxon>
    </lineage>
</organism>
<dbReference type="PANTHER" id="PTHR22883">
    <property type="entry name" value="ZINC FINGER DHHC DOMAIN CONTAINING PROTEIN"/>
    <property type="match status" value="1"/>
</dbReference>
<evidence type="ECO:0000256" key="12">
    <source>
        <dbReference type="SAM" id="MobiDB-lite"/>
    </source>
</evidence>
<feature type="compositionally biased region" description="Low complexity" evidence="12">
    <location>
        <begin position="1"/>
        <end position="18"/>
    </location>
</feature>
<evidence type="ECO:0000256" key="6">
    <source>
        <dbReference type="ARBA" id="ARBA00023139"/>
    </source>
</evidence>
<feature type="region of interest" description="Disordered" evidence="12">
    <location>
        <begin position="1"/>
        <end position="326"/>
    </location>
</feature>
<evidence type="ECO:0000256" key="3">
    <source>
        <dbReference type="ARBA" id="ARBA00022692"/>
    </source>
</evidence>